<dbReference type="InterPro" id="IPR018303">
    <property type="entry name" value="ATPase_P-typ_P_site"/>
</dbReference>
<feature type="domain" description="Cation-transporting P-type ATPase N-terminal" evidence="9">
    <location>
        <begin position="7"/>
        <end position="75"/>
    </location>
</feature>
<dbReference type="InterPro" id="IPR001757">
    <property type="entry name" value="P_typ_ATPase"/>
</dbReference>
<evidence type="ECO:0000256" key="7">
    <source>
        <dbReference type="ARBA" id="ARBA00023136"/>
    </source>
</evidence>
<sequence length="782" mass="85597">MMIEKQTAVVSNFEKAFKIESGLSSKQVAQRLKQYGSNEVTEKEDGVVVGTLKRMWDPISWLLEAAIIFEFLLGKQFQALVIVLLLLFSAIDGEIQERRAKNAVGYLHKKLSISVRACRNGTWQFISSKQLVPGDIVHQRVGDIVSADLQVLQGTVSVNQGALTGESADVTVAVDEKVPSGSTITHGEIIAEVSATGAKSSYGKTVELSQKSEAPGRLQVLLFNIVRYLTYLDVVLAVILVIAAIAKGTAWQQLLPFLVILFIATIPISMPSSFTVANSLEAKELTKQQVLVTGLTGIQEAASLDVLLIDKTGTLTKNQSQVSETIIYDPKYDEDHLIALANTATDETATDAINLAIRNEFAKRKLQEIPRTSFTGFDPSVKYSTATITVDNHTEDIVMGSPNALQKISSVPESYMQDIKKISANGARVLAVGIRNEQKLNIVGLLGLTDVPKEDAQEAIQKIRNRGIKVIMLTGDTRETATVIASKVGIGNRISDINEALKNPLDYDGYANVFPEDKFKVVKALQKQGKVVGMTGDGINDAPALKQADVGIAVSTATDVAKNAAKVVLTNDSLLDIMKVIDSGHRVYRRMMTWMITKLARTAELAALLTFGFIFTGFFPVSLSLIVFIVVMNDMVTLVLGTDQAVPSKTPEHWDLPKLSKIAAIFTIGWLVVGLGLLWYFVSKTFLSQAGISSIMFLYLIYSAMTTILMTRTEGTFWHSRPSNWVASMVALDIIVATCLVGFGWITVSVSWTWIALVIILIIIATLILDCLKVRYYQHEKR</sequence>
<keyword evidence="6 8" id="KW-1133">Transmembrane helix</keyword>
<keyword evidence="3" id="KW-0547">Nucleotide-binding</keyword>
<comment type="subcellular location">
    <subcellularLocation>
        <location evidence="1">Membrane</location>
        <topology evidence="1">Multi-pass membrane protein</topology>
    </subcellularLocation>
</comment>
<dbReference type="InterPro" id="IPR059000">
    <property type="entry name" value="ATPase_P-type_domA"/>
</dbReference>
<evidence type="ECO:0000256" key="3">
    <source>
        <dbReference type="ARBA" id="ARBA00022741"/>
    </source>
</evidence>
<dbReference type="InterPro" id="IPR044492">
    <property type="entry name" value="P_typ_ATPase_HD_dom"/>
</dbReference>
<keyword evidence="7 8" id="KW-0472">Membrane</keyword>
<dbReference type="PRINTS" id="PR00119">
    <property type="entry name" value="CATATPASE"/>
</dbReference>
<feature type="transmembrane region" description="Helical" evidence="8">
    <location>
        <begin position="228"/>
        <end position="248"/>
    </location>
</feature>
<dbReference type="InterPro" id="IPR023298">
    <property type="entry name" value="ATPase_P-typ_TM_dom_sf"/>
</dbReference>
<dbReference type="SFLD" id="SFLDF00027">
    <property type="entry name" value="p-type_atpase"/>
    <property type="match status" value="1"/>
</dbReference>
<dbReference type="PANTHER" id="PTHR42861">
    <property type="entry name" value="CALCIUM-TRANSPORTING ATPASE"/>
    <property type="match status" value="1"/>
</dbReference>
<keyword evidence="4" id="KW-0067">ATP-binding</keyword>
<dbReference type="Proteomes" id="UP001302696">
    <property type="component" value="Chromosome"/>
</dbReference>
<keyword evidence="5" id="KW-1278">Translocase</keyword>
<dbReference type="Gene3D" id="1.20.1110.10">
    <property type="entry name" value="Calcium-transporting ATPase, transmembrane domain"/>
    <property type="match status" value="1"/>
</dbReference>
<dbReference type="PROSITE" id="PS00154">
    <property type="entry name" value="ATPASE_E1_E2"/>
    <property type="match status" value="1"/>
</dbReference>
<dbReference type="SUPFAM" id="SSF81665">
    <property type="entry name" value="Calcium ATPase, transmembrane domain M"/>
    <property type="match status" value="1"/>
</dbReference>
<dbReference type="SUPFAM" id="SSF81653">
    <property type="entry name" value="Calcium ATPase, transduction domain A"/>
    <property type="match status" value="1"/>
</dbReference>
<dbReference type="EMBL" id="CP104778">
    <property type="protein sequence ID" value="WPC20840.1"/>
    <property type="molecule type" value="Genomic_DNA"/>
</dbReference>
<evidence type="ECO:0000256" key="4">
    <source>
        <dbReference type="ARBA" id="ARBA00022840"/>
    </source>
</evidence>
<evidence type="ECO:0000313" key="10">
    <source>
        <dbReference type="EMBL" id="WPC20840.1"/>
    </source>
</evidence>
<gene>
    <name evidence="10" type="ORF">N6G96_05895</name>
</gene>
<proteinExistence type="predicted"/>
<dbReference type="RefSeq" id="WP_320532092.1">
    <property type="nucleotide sequence ID" value="NZ_CP104774.1"/>
</dbReference>
<protein>
    <submittedName>
        <fullName evidence="10">HAD-IC family P-type ATPase</fullName>
    </submittedName>
</protein>
<dbReference type="Gene3D" id="2.70.150.10">
    <property type="entry name" value="Calcium-transporting ATPase, cytoplasmic transduction domain A"/>
    <property type="match status" value="1"/>
</dbReference>
<keyword evidence="11" id="KW-1185">Reference proteome</keyword>
<dbReference type="InterPro" id="IPR023299">
    <property type="entry name" value="ATPase_P-typ_cyto_dom_N"/>
</dbReference>
<dbReference type="Pfam" id="PF00702">
    <property type="entry name" value="Hydrolase"/>
    <property type="match status" value="1"/>
</dbReference>
<name>A0ABZ0Q1M3_9LACO</name>
<evidence type="ECO:0000313" key="11">
    <source>
        <dbReference type="Proteomes" id="UP001302696"/>
    </source>
</evidence>
<dbReference type="PRINTS" id="PR00120">
    <property type="entry name" value="HATPASE"/>
</dbReference>
<dbReference type="NCBIfam" id="TIGR01494">
    <property type="entry name" value="ATPase_P-type"/>
    <property type="match status" value="2"/>
</dbReference>
<dbReference type="SUPFAM" id="SSF81660">
    <property type="entry name" value="Metal cation-transporting ATPase, ATP-binding domain N"/>
    <property type="match status" value="1"/>
</dbReference>
<dbReference type="Pfam" id="PF00122">
    <property type="entry name" value="E1-E2_ATPase"/>
    <property type="match status" value="1"/>
</dbReference>
<accession>A0ABZ0Q1M3</accession>
<evidence type="ECO:0000259" key="9">
    <source>
        <dbReference type="SMART" id="SM00831"/>
    </source>
</evidence>
<dbReference type="SFLD" id="SFLDG00002">
    <property type="entry name" value="C1.7:_P-type_atpase_like"/>
    <property type="match status" value="1"/>
</dbReference>
<dbReference type="InterPro" id="IPR023214">
    <property type="entry name" value="HAD_sf"/>
</dbReference>
<dbReference type="InterPro" id="IPR004014">
    <property type="entry name" value="ATPase_P-typ_cation-transptr_N"/>
</dbReference>
<dbReference type="InterPro" id="IPR036412">
    <property type="entry name" value="HAD-like_sf"/>
</dbReference>
<feature type="transmembrane region" description="Helical" evidence="8">
    <location>
        <begin position="254"/>
        <end position="277"/>
    </location>
</feature>
<dbReference type="SMART" id="SM00831">
    <property type="entry name" value="Cation_ATPase_N"/>
    <property type="match status" value="1"/>
</dbReference>
<evidence type="ECO:0000256" key="2">
    <source>
        <dbReference type="ARBA" id="ARBA00022692"/>
    </source>
</evidence>
<evidence type="ECO:0000256" key="6">
    <source>
        <dbReference type="ARBA" id="ARBA00022989"/>
    </source>
</evidence>
<feature type="transmembrane region" description="Helical" evidence="8">
    <location>
        <begin position="752"/>
        <end position="772"/>
    </location>
</feature>
<dbReference type="InterPro" id="IPR008250">
    <property type="entry name" value="ATPase_P-typ_transduc_dom_A_sf"/>
</dbReference>
<dbReference type="Gene3D" id="3.40.50.1000">
    <property type="entry name" value="HAD superfamily/HAD-like"/>
    <property type="match status" value="1"/>
</dbReference>
<feature type="transmembrane region" description="Helical" evidence="8">
    <location>
        <begin position="662"/>
        <end position="682"/>
    </location>
</feature>
<organism evidence="10 11">
    <name type="scientific">Pediococcus inopinatus</name>
    <dbReference type="NCBI Taxonomy" id="114090"/>
    <lineage>
        <taxon>Bacteria</taxon>
        <taxon>Bacillati</taxon>
        <taxon>Bacillota</taxon>
        <taxon>Bacilli</taxon>
        <taxon>Lactobacillales</taxon>
        <taxon>Lactobacillaceae</taxon>
        <taxon>Pediococcus</taxon>
    </lineage>
</organism>
<keyword evidence="2 8" id="KW-0812">Transmembrane</keyword>
<dbReference type="SUPFAM" id="SSF56784">
    <property type="entry name" value="HAD-like"/>
    <property type="match status" value="1"/>
</dbReference>
<feature type="transmembrane region" description="Helical" evidence="8">
    <location>
        <begin position="723"/>
        <end position="746"/>
    </location>
</feature>
<dbReference type="Pfam" id="PF00690">
    <property type="entry name" value="Cation_ATPase_N"/>
    <property type="match status" value="1"/>
</dbReference>
<evidence type="ECO:0000256" key="1">
    <source>
        <dbReference type="ARBA" id="ARBA00004141"/>
    </source>
</evidence>
<evidence type="ECO:0000256" key="5">
    <source>
        <dbReference type="ARBA" id="ARBA00022967"/>
    </source>
</evidence>
<dbReference type="Gene3D" id="3.40.1110.10">
    <property type="entry name" value="Calcium-transporting ATPase, cytoplasmic domain N"/>
    <property type="match status" value="1"/>
</dbReference>
<evidence type="ECO:0000256" key="8">
    <source>
        <dbReference type="SAM" id="Phobius"/>
    </source>
</evidence>
<dbReference type="SFLD" id="SFLDS00003">
    <property type="entry name" value="Haloacid_Dehalogenase"/>
    <property type="match status" value="1"/>
</dbReference>
<feature type="transmembrane region" description="Helical" evidence="8">
    <location>
        <begin position="688"/>
        <end position="711"/>
    </location>
</feature>
<reference evidence="11" key="1">
    <citation type="submission" date="2024-06" db="EMBL/GenBank/DDBJ databases">
        <authorList>
            <person name="Chang H.C."/>
            <person name="Mun S.Y."/>
        </authorList>
    </citation>
    <scope>NUCLEOTIDE SEQUENCE [LARGE SCALE GENOMIC DNA]</scope>
    <source>
        <strain evidence="11">KT1</strain>
    </source>
</reference>